<proteinExistence type="predicted"/>
<keyword evidence="3" id="KW-0378">Hydrolase</keyword>
<protein>
    <submittedName>
        <fullName evidence="3">DEAD/DEAH box helicase</fullName>
    </submittedName>
</protein>
<gene>
    <name evidence="3" type="ORF">BKH15_09940</name>
</gene>
<dbReference type="GO" id="GO:0016787">
    <property type="term" value="F:hydrolase activity"/>
    <property type="evidence" value="ECO:0007669"/>
    <property type="project" value="InterPro"/>
</dbReference>
<dbReference type="InterPro" id="IPR027417">
    <property type="entry name" value="P-loop_NTPase"/>
</dbReference>
<keyword evidence="3" id="KW-0547">Nucleotide-binding</keyword>
<dbReference type="InterPro" id="IPR014001">
    <property type="entry name" value="Helicase_ATP-bd"/>
</dbReference>
<keyword evidence="3" id="KW-0067">ATP-binding</keyword>
<dbReference type="RefSeq" id="WP_075415165.1">
    <property type="nucleotide sequence ID" value="NZ_MSKW01000018.1"/>
</dbReference>
<dbReference type="InterPro" id="IPR050742">
    <property type="entry name" value="Helicase_Restrict-Modif_Enz"/>
</dbReference>
<dbReference type="SMART" id="SM00487">
    <property type="entry name" value="DEXDc"/>
    <property type="match status" value="1"/>
</dbReference>
<evidence type="ECO:0000259" key="2">
    <source>
        <dbReference type="PROSITE" id="PS51192"/>
    </source>
</evidence>
<organism evidence="3 4">
    <name type="scientific">Actinomyces oris</name>
    <dbReference type="NCBI Taxonomy" id="544580"/>
    <lineage>
        <taxon>Bacteria</taxon>
        <taxon>Bacillati</taxon>
        <taxon>Actinomycetota</taxon>
        <taxon>Actinomycetes</taxon>
        <taxon>Actinomycetales</taxon>
        <taxon>Actinomycetaceae</taxon>
        <taxon>Actinomyces</taxon>
    </lineage>
</organism>
<feature type="domain" description="Helicase ATP-binding" evidence="2">
    <location>
        <begin position="32"/>
        <end position="276"/>
    </location>
</feature>
<dbReference type="InterPro" id="IPR006935">
    <property type="entry name" value="Helicase/UvrB_N"/>
</dbReference>
<dbReference type="GO" id="GO:0004386">
    <property type="term" value="F:helicase activity"/>
    <property type="evidence" value="ECO:0007669"/>
    <property type="project" value="UniProtKB-KW"/>
</dbReference>
<dbReference type="PROSITE" id="PS51192">
    <property type="entry name" value="HELICASE_ATP_BIND_1"/>
    <property type="match status" value="1"/>
</dbReference>
<feature type="compositionally biased region" description="Basic and acidic residues" evidence="1">
    <location>
        <begin position="846"/>
        <end position="866"/>
    </location>
</feature>
<feature type="region of interest" description="Disordered" evidence="1">
    <location>
        <begin position="839"/>
        <end position="866"/>
    </location>
</feature>
<dbReference type="Gene3D" id="3.40.50.300">
    <property type="entry name" value="P-loop containing nucleotide triphosphate hydrolases"/>
    <property type="match status" value="2"/>
</dbReference>
<reference evidence="3 4" key="1">
    <citation type="submission" date="2016-12" db="EMBL/GenBank/DDBJ databases">
        <title>Genomic comparison of strains in the 'Actinomyces naeslundii' group.</title>
        <authorList>
            <person name="Mughal S.R."/>
            <person name="Do T."/>
            <person name="Gilbert S.C."/>
            <person name="Witherden E.A."/>
            <person name="Didelot X."/>
            <person name="Beighton D."/>
        </authorList>
    </citation>
    <scope>NUCLEOTIDE SEQUENCE [LARGE SCALE GENOMIC DNA]</scope>
    <source>
        <strain evidence="3 4">G53E</strain>
    </source>
</reference>
<dbReference type="GO" id="GO:0005524">
    <property type="term" value="F:ATP binding"/>
    <property type="evidence" value="ECO:0007669"/>
    <property type="project" value="InterPro"/>
</dbReference>
<dbReference type="Proteomes" id="UP000186769">
    <property type="component" value="Unassembled WGS sequence"/>
</dbReference>
<keyword evidence="3" id="KW-0347">Helicase</keyword>
<dbReference type="PANTHER" id="PTHR47396:SF1">
    <property type="entry name" value="ATP-DEPENDENT HELICASE IRC3-RELATED"/>
    <property type="match status" value="1"/>
</dbReference>
<evidence type="ECO:0000313" key="3">
    <source>
        <dbReference type="EMBL" id="OLO75775.1"/>
    </source>
</evidence>
<sequence>MTSAAAPTTQRPLRRWTRRVPLRDYQQSLLDRLHPDDGSTLHLLAPPGAGKTLMGLELAVRNGRRALVLVPTTVIGAQWIHQAQKLFISPAVGSPSVTGSVGTHLPSARPEQGAEAADLTVLTYQSLAVVDSSPAWSDAARSHWLTELTADGRGAGSAEAWLKRLEADNPRAYNRGLRARATTIRRQVDELNDDAIDSILGLGARARLDALVTAGVATIVLDECHHLKAHWAIVVHYLVRRLKRAGLSPTLIGLTATEPSGEDRSARRYRALLDDVDAEVPVPAVIRAGHLAPCRQLAWFTLPSPEETTFLATAGEELHHRVGELLLSPDGIDYLLEVVAPPMSSTAPVGGSGSGPLPRIAGADVDHTPTTARPHEEEELVRRIVAGFDADPLLAASAAALLRKTGSYRGTALSTRVVPLLPELDLLDLDDELRLLGRYAHDRLLAAPERRRDWESTRELLRGFGLYLTDSGIRAGRSPVDTITAASRAKDTAVVDILRHELDSIGERLRAVVVTDVAEHSAPHRALDILGPASRPGPAGGAVRCMSTLLSDADLRSLHPVLLTSSRLSLASGDTSLLDRLRRTTGLALPATDDGWMLSVTGQGVGSAGLVLAVSELVTAGEVRLVVGTRGLLGEGWDCPAVNTLIDLTAATTSASTQQLRGRTMRLDPGWVDKVAHNWSVTCLLPSHPRLRSNPDLNRLRRKAEHLWSLVRIDDPASAPVSASGEPCGAPVVETGLDAMLPPVQRRLLDKLGDGAAPEDIDALNSATLAGLDRQVESRRWLAQAPAADRVSRRGRGRVLEAVEITSAPALLRRGSPTAFWSAAARAVLDVALSRYDLTADGDSSDGPRPDLVVRESPTDSAGESRPRVLIGLDGVGTRQSARFADILTELLSSPGRRPRFILEAATATLAQGTAEQPLNGLRRLLGRLLALGAWNHDDSVHLAVPTALARSRADMEAFVRSWSTRVGPCRLHLVADADDAAALLSCLGSGGPTGRVELRRTRRWMED</sequence>
<evidence type="ECO:0000313" key="4">
    <source>
        <dbReference type="Proteomes" id="UP000186769"/>
    </source>
</evidence>
<name>A0A1Q8X652_9ACTO</name>
<dbReference type="GO" id="GO:0003677">
    <property type="term" value="F:DNA binding"/>
    <property type="evidence" value="ECO:0007669"/>
    <property type="project" value="InterPro"/>
</dbReference>
<accession>A0A1Q8X652</accession>
<dbReference type="EMBL" id="MSKW01000018">
    <property type="protein sequence ID" value="OLO75775.1"/>
    <property type="molecule type" value="Genomic_DNA"/>
</dbReference>
<dbReference type="SUPFAM" id="SSF52540">
    <property type="entry name" value="P-loop containing nucleoside triphosphate hydrolases"/>
    <property type="match status" value="2"/>
</dbReference>
<dbReference type="GO" id="GO:0005829">
    <property type="term" value="C:cytosol"/>
    <property type="evidence" value="ECO:0007669"/>
    <property type="project" value="TreeGrafter"/>
</dbReference>
<dbReference type="CDD" id="cd18785">
    <property type="entry name" value="SF2_C"/>
    <property type="match status" value="1"/>
</dbReference>
<dbReference type="Pfam" id="PF04851">
    <property type="entry name" value="ResIII"/>
    <property type="match status" value="1"/>
</dbReference>
<comment type="caution">
    <text evidence="3">The sequence shown here is derived from an EMBL/GenBank/DDBJ whole genome shotgun (WGS) entry which is preliminary data.</text>
</comment>
<evidence type="ECO:0000256" key="1">
    <source>
        <dbReference type="SAM" id="MobiDB-lite"/>
    </source>
</evidence>
<dbReference type="PANTHER" id="PTHR47396">
    <property type="entry name" value="TYPE I RESTRICTION ENZYME ECOKI R PROTEIN"/>
    <property type="match status" value="1"/>
</dbReference>
<dbReference type="AlphaFoldDB" id="A0A1Q8X652"/>